<evidence type="ECO:0000313" key="1">
    <source>
        <dbReference type="EMBL" id="MBB6501652.1"/>
    </source>
</evidence>
<name>A0A7X0J7D5_9SPHI</name>
<reference evidence="1 2" key="1">
    <citation type="submission" date="2020-08" db="EMBL/GenBank/DDBJ databases">
        <title>Genomic Encyclopedia of Type Strains, Phase IV (KMG-V): Genome sequencing to study the core and pangenomes of soil and plant-associated prokaryotes.</title>
        <authorList>
            <person name="Whitman W."/>
        </authorList>
    </citation>
    <scope>NUCLEOTIDE SEQUENCE [LARGE SCALE GENOMIC DNA]</scope>
    <source>
        <strain evidence="1 2">M2T3</strain>
    </source>
</reference>
<dbReference type="AlphaFoldDB" id="A0A7X0J7D5"/>
<dbReference type="EMBL" id="JACHCC010000010">
    <property type="protein sequence ID" value="MBB6501652.1"/>
    <property type="molecule type" value="Genomic_DNA"/>
</dbReference>
<sequence>MEIKLDNRSLPADKQQIRFQVVIEELHGIWHEGTYIADEDIFRVDDDVWYDIWSEIVRWEPLN</sequence>
<proteinExistence type="predicted"/>
<gene>
    <name evidence="1" type="ORF">HDF25_003827</name>
</gene>
<protein>
    <submittedName>
        <fullName evidence="1">Uncharacterized protein</fullName>
    </submittedName>
</protein>
<comment type="caution">
    <text evidence="1">The sequence shown here is derived from an EMBL/GenBank/DDBJ whole genome shotgun (WGS) entry which is preliminary data.</text>
</comment>
<accession>A0A7X0J7D5</accession>
<dbReference type="Proteomes" id="UP000521017">
    <property type="component" value="Unassembled WGS sequence"/>
</dbReference>
<evidence type="ECO:0000313" key="2">
    <source>
        <dbReference type="Proteomes" id="UP000521017"/>
    </source>
</evidence>
<organism evidence="1 2">
    <name type="scientific">Pedobacter cryoconitis</name>
    <dbReference type="NCBI Taxonomy" id="188932"/>
    <lineage>
        <taxon>Bacteria</taxon>
        <taxon>Pseudomonadati</taxon>
        <taxon>Bacteroidota</taxon>
        <taxon>Sphingobacteriia</taxon>
        <taxon>Sphingobacteriales</taxon>
        <taxon>Sphingobacteriaceae</taxon>
        <taxon>Pedobacter</taxon>
    </lineage>
</organism>
<dbReference type="RefSeq" id="WP_184627602.1">
    <property type="nucleotide sequence ID" value="NZ_JACHCC010000010.1"/>
</dbReference>